<keyword evidence="10 12" id="KW-0472">Membrane</keyword>
<accession>A0AAN8XES2</accession>
<keyword evidence="9 12" id="KW-0406">Ion transport</keyword>
<evidence type="ECO:0000256" key="3">
    <source>
        <dbReference type="ARBA" id="ARBA00022448"/>
    </source>
</evidence>
<feature type="transmembrane region" description="Helical" evidence="12">
    <location>
        <begin position="30"/>
        <end position="48"/>
    </location>
</feature>
<keyword evidence="4" id="KW-1003">Cell membrane</keyword>
<protein>
    <recommendedName>
        <fullName evidence="12">Innexin</fullName>
    </recommendedName>
</protein>
<dbReference type="Pfam" id="PF00876">
    <property type="entry name" value="Innexin"/>
    <property type="match status" value="1"/>
</dbReference>
<dbReference type="GO" id="GO:0007602">
    <property type="term" value="P:phototransduction"/>
    <property type="evidence" value="ECO:0007669"/>
    <property type="project" value="TreeGrafter"/>
</dbReference>
<evidence type="ECO:0000256" key="11">
    <source>
        <dbReference type="ARBA" id="ARBA00023303"/>
    </source>
</evidence>
<feature type="transmembrane region" description="Helical" evidence="12">
    <location>
        <begin position="284"/>
        <end position="311"/>
    </location>
</feature>
<comment type="caution">
    <text evidence="13">The sequence shown here is derived from an EMBL/GenBank/DDBJ whole genome shotgun (WGS) entry which is preliminary data.</text>
</comment>
<name>A0AAN8XES2_HALRR</name>
<keyword evidence="11 12" id="KW-0407">Ion channel</keyword>
<keyword evidence="14" id="KW-1185">Reference proteome</keyword>
<dbReference type="GO" id="GO:0005886">
    <property type="term" value="C:plasma membrane"/>
    <property type="evidence" value="ECO:0007669"/>
    <property type="project" value="UniProtKB-SubCell"/>
</dbReference>
<dbReference type="InterPro" id="IPR000990">
    <property type="entry name" value="Innexin"/>
</dbReference>
<dbReference type="PANTHER" id="PTHR11893">
    <property type="entry name" value="INNEXIN"/>
    <property type="match status" value="1"/>
</dbReference>
<gene>
    <name evidence="12" type="primary">inx</name>
    <name evidence="13" type="ORF">SK128_007328</name>
</gene>
<evidence type="ECO:0000256" key="10">
    <source>
        <dbReference type="ARBA" id="ARBA00023136"/>
    </source>
</evidence>
<evidence type="ECO:0000256" key="12">
    <source>
        <dbReference type="RuleBase" id="RU010713"/>
    </source>
</evidence>
<dbReference type="GO" id="GO:0034220">
    <property type="term" value="P:monoatomic ion transmembrane transport"/>
    <property type="evidence" value="ECO:0007669"/>
    <property type="project" value="UniProtKB-KW"/>
</dbReference>
<organism evidence="13 14">
    <name type="scientific">Halocaridina rubra</name>
    <name type="common">Hawaiian red shrimp</name>
    <dbReference type="NCBI Taxonomy" id="373956"/>
    <lineage>
        <taxon>Eukaryota</taxon>
        <taxon>Metazoa</taxon>
        <taxon>Ecdysozoa</taxon>
        <taxon>Arthropoda</taxon>
        <taxon>Crustacea</taxon>
        <taxon>Multicrustacea</taxon>
        <taxon>Malacostraca</taxon>
        <taxon>Eumalacostraca</taxon>
        <taxon>Eucarida</taxon>
        <taxon>Decapoda</taxon>
        <taxon>Pleocyemata</taxon>
        <taxon>Caridea</taxon>
        <taxon>Atyoidea</taxon>
        <taxon>Atyidae</taxon>
        <taxon>Halocaridina</taxon>
    </lineage>
</organism>
<keyword evidence="7" id="KW-0965">Cell junction</keyword>
<feature type="transmembrane region" description="Helical" evidence="12">
    <location>
        <begin position="113"/>
        <end position="135"/>
    </location>
</feature>
<keyword evidence="5 12" id="KW-0812">Transmembrane</keyword>
<dbReference type="PANTHER" id="PTHR11893:SF41">
    <property type="entry name" value="INNEXIN INX2"/>
    <property type="match status" value="1"/>
</dbReference>
<evidence type="ECO:0000313" key="13">
    <source>
        <dbReference type="EMBL" id="KAK7079093.1"/>
    </source>
</evidence>
<evidence type="ECO:0000256" key="2">
    <source>
        <dbReference type="ARBA" id="ARBA00004651"/>
    </source>
</evidence>
<keyword evidence="3 12" id="KW-0813">Transport</keyword>
<reference evidence="13 14" key="1">
    <citation type="submission" date="2023-11" db="EMBL/GenBank/DDBJ databases">
        <title>Halocaridina rubra genome assembly.</title>
        <authorList>
            <person name="Smith C."/>
        </authorList>
    </citation>
    <scope>NUCLEOTIDE SEQUENCE [LARGE SCALE GENOMIC DNA]</scope>
    <source>
        <strain evidence="13">EP-1</strain>
        <tissue evidence="13">Whole</tissue>
    </source>
</reference>
<feature type="transmembrane region" description="Helical" evidence="12">
    <location>
        <begin position="189"/>
        <end position="210"/>
    </location>
</feature>
<dbReference type="GO" id="GO:0005921">
    <property type="term" value="C:gap junction"/>
    <property type="evidence" value="ECO:0007669"/>
    <property type="project" value="UniProtKB-SubCell"/>
</dbReference>
<evidence type="ECO:0000256" key="6">
    <source>
        <dbReference type="ARBA" id="ARBA00022868"/>
    </source>
</evidence>
<keyword evidence="8 12" id="KW-1133">Transmembrane helix</keyword>
<evidence type="ECO:0000256" key="8">
    <source>
        <dbReference type="ARBA" id="ARBA00022989"/>
    </source>
</evidence>
<dbReference type="GO" id="GO:0005243">
    <property type="term" value="F:gap junction channel activity"/>
    <property type="evidence" value="ECO:0007669"/>
    <property type="project" value="TreeGrafter"/>
</dbReference>
<dbReference type="PRINTS" id="PR01262">
    <property type="entry name" value="INNEXIN"/>
</dbReference>
<dbReference type="Proteomes" id="UP001381693">
    <property type="component" value="Unassembled WGS sequence"/>
</dbReference>
<comment type="subcellular location">
    <subcellularLocation>
        <location evidence="1">Cell junction</location>
        <location evidence="1">Gap junction</location>
    </subcellularLocation>
    <subcellularLocation>
        <location evidence="2 12">Cell membrane</location>
        <topology evidence="2 12">Multi-pass membrane protein</topology>
    </subcellularLocation>
</comment>
<keyword evidence="6" id="KW-0303">Gap junction</keyword>
<evidence type="ECO:0000256" key="5">
    <source>
        <dbReference type="ARBA" id="ARBA00022692"/>
    </source>
</evidence>
<proteinExistence type="inferred from homology"/>
<evidence type="ECO:0000256" key="1">
    <source>
        <dbReference type="ARBA" id="ARBA00004610"/>
    </source>
</evidence>
<evidence type="ECO:0000313" key="14">
    <source>
        <dbReference type="Proteomes" id="UP001381693"/>
    </source>
</evidence>
<sequence length="387" mass="45362">MVFKAFSSLKIKVVIKPVVDNLVFRLHYKFTYAMFMVFALLTTLYDAIGNKIDCMAPVDDGNEEAFKDVVDSYCFIMGTYTVDRHHGRKIGVEVPHTGVGPRIGDEAITYHTYYQWVPFVLFLQGILFYLPHFLWKICEGGLFRSIIQNLSIRDYLGYGKGIRNYFNREEQFDALTKYIKDHMIYHKSWAFKFFFFEGMNLVVVICMIYFTDWFLGGEFLQYGTSVMEVIGLEPENRTDPMSYIFPRMAKCTFKYFGSSGTVQIRDILCLIATNIVNEKIYLFLWIWLIILTAATSLWLLLRILMIILPFFRHFVLRMYVREEMYADLATVLKNATLSDWFLMVNLGRNMDNMVFSEFIGYFAKELAYSTDTLAMDDLDTKKPLMRT</sequence>
<evidence type="ECO:0000256" key="9">
    <source>
        <dbReference type="ARBA" id="ARBA00023065"/>
    </source>
</evidence>
<comment type="similarity">
    <text evidence="12">Belongs to the pannexin family.</text>
</comment>
<evidence type="ECO:0000256" key="7">
    <source>
        <dbReference type="ARBA" id="ARBA00022949"/>
    </source>
</evidence>
<dbReference type="AlphaFoldDB" id="A0AAN8XES2"/>
<comment type="function">
    <text evidence="12">Structural component of the gap junctions.</text>
</comment>
<dbReference type="PROSITE" id="PS51013">
    <property type="entry name" value="PANNEXIN"/>
    <property type="match status" value="1"/>
</dbReference>
<dbReference type="EMBL" id="JAXCGZ010007586">
    <property type="protein sequence ID" value="KAK7079093.1"/>
    <property type="molecule type" value="Genomic_DNA"/>
</dbReference>
<evidence type="ECO:0000256" key="4">
    <source>
        <dbReference type="ARBA" id="ARBA00022475"/>
    </source>
</evidence>